<dbReference type="Proteomes" id="UP000318349">
    <property type="component" value="Unassembled WGS sequence"/>
</dbReference>
<organism evidence="8 9">
    <name type="scientific">Denitromonas halophila</name>
    <dbReference type="NCBI Taxonomy" id="1629404"/>
    <lineage>
        <taxon>Bacteria</taxon>
        <taxon>Pseudomonadati</taxon>
        <taxon>Pseudomonadota</taxon>
        <taxon>Betaproteobacteria</taxon>
        <taxon>Rhodocyclales</taxon>
        <taxon>Zoogloeaceae</taxon>
        <taxon>Denitromonas</taxon>
    </lineage>
</organism>
<comment type="caution">
    <text evidence="8">The sequence shown here is derived from an EMBL/GenBank/DDBJ whole genome shotgun (WGS) entry which is preliminary data.</text>
</comment>
<dbReference type="PANTHER" id="PTHR42878:SF15">
    <property type="entry name" value="BACTERIOPHYTOCHROME"/>
    <property type="match status" value="1"/>
</dbReference>
<protein>
    <recommendedName>
        <fullName evidence="3">histidine kinase</fullName>
        <ecNumber evidence="3">2.7.13.3</ecNumber>
    </recommendedName>
</protein>
<evidence type="ECO:0000259" key="7">
    <source>
        <dbReference type="PROSITE" id="PS50109"/>
    </source>
</evidence>
<evidence type="ECO:0000256" key="5">
    <source>
        <dbReference type="ARBA" id="ARBA00022679"/>
    </source>
</evidence>
<dbReference type="GO" id="GO:0004673">
    <property type="term" value="F:protein histidine kinase activity"/>
    <property type="evidence" value="ECO:0007669"/>
    <property type="project" value="UniProtKB-EC"/>
</dbReference>
<dbReference type="PRINTS" id="PR00344">
    <property type="entry name" value="BCTRLSENSOR"/>
</dbReference>
<reference evidence="8 9" key="1">
    <citation type="submission" date="2019-07" db="EMBL/GenBank/DDBJ databases">
        <title>The pathways for chlorine oxyanion respiration interact through the shared metabolite chlorate.</title>
        <authorList>
            <person name="Barnum T.P."/>
            <person name="Cheng Y."/>
            <person name="Hill K.A."/>
            <person name="Lucas L.N."/>
            <person name="Carlson H.K."/>
            <person name="Coates J.D."/>
        </authorList>
    </citation>
    <scope>NUCLEOTIDE SEQUENCE [LARGE SCALE GENOMIC DNA]</scope>
    <source>
        <strain evidence="8 9">SFB-1</strain>
    </source>
</reference>
<keyword evidence="6" id="KW-0418">Kinase</keyword>
<gene>
    <name evidence="8" type="ORF">FHP89_04185</name>
</gene>
<evidence type="ECO:0000256" key="2">
    <source>
        <dbReference type="ARBA" id="ARBA00004429"/>
    </source>
</evidence>
<dbReference type="InterPro" id="IPR005467">
    <property type="entry name" value="His_kinase_dom"/>
</dbReference>
<accession>A0A557SN70</accession>
<dbReference type="GO" id="GO:0000156">
    <property type="term" value="F:phosphorelay response regulator activity"/>
    <property type="evidence" value="ECO:0007669"/>
    <property type="project" value="TreeGrafter"/>
</dbReference>
<dbReference type="GO" id="GO:0030295">
    <property type="term" value="F:protein kinase activator activity"/>
    <property type="evidence" value="ECO:0007669"/>
    <property type="project" value="TreeGrafter"/>
</dbReference>
<evidence type="ECO:0000256" key="3">
    <source>
        <dbReference type="ARBA" id="ARBA00012438"/>
    </source>
</evidence>
<evidence type="ECO:0000256" key="1">
    <source>
        <dbReference type="ARBA" id="ARBA00000085"/>
    </source>
</evidence>
<dbReference type="InterPro" id="IPR036890">
    <property type="entry name" value="HATPase_C_sf"/>
</dbReference>
<dbReference type="InterPro" id="IPR004358">
    <property type="entry name" value="Sig_transdc_His_kin-like_C"/>
</dbReference>
<dbReference type="Gene3D" id="3.30.565.10">
    <property type="entry name" value="Histidine kinase-like ATPase, C-terminal domain"/>
    <property type="match status" value="1"/>
</dbReference>
<comment type="subcellular location">
    <subcellularLocation>
        <location evidence="2">Cell inner membrane</location>
        <topology evidence="2">Multi-pass membrane protein</topology>
    </subcellularLocation>
</comment>
<dbReference type="GO" id="GO:0007234">
    <property type="term" value="P:osmosensory signaling via phosphorelay pathway"/>
    <property type="evidence" value="ECO:0007669"/>
    <property type="project" value="TreeGrafter"/>
</dbReference>
<keyword evidence="5" id="KW-0808">Transferase</keyword>
<dbReference type="PROSITE" id="PS50109">
    <property type="entry name" value="HIS_KIN"/>
    <property type="match status" value="1"/>
</dbReference>
<dbReference type="PANTHER" id="PTHR42878">
    <property type="entry name" value="TWO-COMPONENT HISTIDINE KINASE"/>
    <property type="match status" value="1"/>
</dbReference>
<dbReference type="Pfam" id="PF02518">
    <property type="entry name" value="HATPase_c"/>
    <property type="match status" value="1"/>
</dbReference>
<feature type="domain" description="Histidine kinase" evidence="7">
    <location>
        <begin position="1"/>
        <end position="177"/>
    </location>
</feature>
<evidence type="ECO:0000313" key="8">
    <source>
        <dbReference type="EMBL" id="TVO78864.1"/>
    </source>
</evidence>
<evidence type="ECO:0000256" key="6">
    <source>
        <dbReference type="ARBA" id="ARBA00022777"/>
    </source>
</evidence>
<dbReference type="FunFam" id="3.30.565.10:FF:000006">
    <property type="entry name" value="Sensor histidine kinase WalK"/>
    <property type="match status" value="1"/>
</dbReference>
<dbReference type="AlphaFoldDB" id="A0A557SN70"/>
<sequence>MEDAAKRMARLIDDLLYLSRAVRAPISKASVNLSALADESVARCRRDNLDSALTVSTQPDMRVRGDPRLIRLALDNLIGNAWKFSANAGTPRIDIGSETTGDGTRFFVRDNGVGFDMLYAGKRFEPFSRLHSAETYPGTGIGLVTVKRVIERHGGKVWVEAEVQRGACFYVTLQVDSPQEGGEHAD</sequence>
<dbReference type="GO" id="GO:0005886">
    <property type="term" value="C:plasma membrane"/>
    <property type="evidence" value="ECO:0007669"/>
    <property type="project" value="UniProtKB-SubCell"/>
</dbReference>
<comment type="catalytic activity">
    <reaction evidence="1">
        <text>ATP + protein L-histidine = ADP + protein N-phospho-L-histidine.</text>
        <dbReference type="EC" id="2.7.13.3"/>
    </reaction>
</comment>
<dbReference type="EMBL" id="VMNI01000004">
    <property type="protein sequence ID" value="TVO78864.1"/>
    <property type="molecule type" value="Genomic_DNA"/>
</dbReference>
<keyword evidence="4" id="KW-0597">Phosphoprotein</keyword>
<name>A0A557SN70_9RHOO</name>
<dbReference type="EC" id="2.7.13.3" evidence="3"/>
<dbReference type="InterPro" id="IPR050351">
    <property type="entry name" value="BphY/WalK/GraS-like"/>
</dbReference>
<proteinExistence type="predicted"/>
<evidence type="ECO:0000313" key="9">
    <source>
        <dbReference type="Proteomes" id="UP000318349"/>
    </source>
</evidence>
<evidence type="ECO:0000256" key="4">
    <source>
        <dbReference type="ARBA" id="ARBA00022553"/>
    </source>
</evidence>
<dbReference type="SUPFAM" id="SSF55874">
    <property type="entry name" value="ATPase domain of HSP90 chaperone/DNA topoisomerase II/histidine kinase"/>
    <property type="match status" value="1"/>
</dbReference>
<dbReference type="InterPro" id="IPR003594">
    <property type="entry name" value="HATPase_dom"/>
</dbReference>
<dbReference type="SMART" id="SM00387">
    <property type="entry name" value="HATPase_c"/>
    <property type="match status" value="1"/>
</dbReference>